<gene>
    <name evidence="2" type="ORF">C5Y93_08510</name>
</gene>
<evidence type="ECO:0000313" key="2">
    <source>
        <dbReference type="EMBL" id="PQO46507.1"/>
    </source>
</evidence>
<dbReference type="Pfam" id="PF19783">
    <property type="entry name" value="DUF6268"/>
    <property type="match status" value="1"/>
</dbReference>
<evidence type="ECO:0000313" key="3">
    <source>
        <dbReference type="Proteomes" id="UP000237819"/>
    </source>
</evidence>
<organism evidence="2 3">
    <name type="scientific">Blastopirellula marina</name>
    <dbReference type="NCBI Taxonomy" id="124"/>
    <lineage>
        <taxon>Bacteria</taxon>
        <taxon>Pseudomonadati</taxon>
        <taxon>Planctomycetota</taxon>
        <taxon>Planctomycetia</taxon>
        <taxon>Pirellulales</taxon>
        <taxon>Pirellulaceae</taxon>
        <taxon>Blastopirellula</taxon>
    </lineage>
</organism>
<evidence type="ECO:0000259" key="1">
    <source>
        <dbReference type="Pfam" id="PF19783"/>
    </source>
</evidence>
<protein>
    <recommendedName>
        <fullName evidence="1">DUF6268 domain-containing protein</fullName>
    </recommendedName>
</protein>
<name>A0A2S8GQ03_9BACT</name>
<feature type="domain" description="DUF6268" evidence="1">
    <location>
        <begin position="172"/>
        <end position="344"/>
    </location>
</feature>
<proteinExistence type="predicted"/>
<dbReference type="Proteomes" id="UP000237819">
    <property type="component" value="Unassembled WGS sequence"/>
</dbReference>
<sequence>MLGAASLGTLSFAAPAMAQDQQWRAAGSIAREEEFQPIQRLPATEILPGTYKLPPYPSTGSPGNPAVPARLVAENPPELNIINDDVEKQDALFLTEDEVFTSRPKLSPAKDGILQTLAIQSTWIAGSGDNIGMTEVSGSATLGFPAPSRESPLLLTPGYGMIFLVGPDSIEAPSTLYQAYLTTTWMSQLTEKWGTVLSVTPGVYSDFQLTNSDAFRVSGMAILTHKTTDRLQLMFGVVYLNRDDIPILPVAGLIWTPGDDYRLELTFPRPRYSQLFSYGEGYEDWWYVTGEFGGGTWSVEHPIGQNDNLTLTDYRLLLGMERKTDGGGKSFVEIGYVFGRQLEYEHDPAKLDMSDTILLRSGWWY</sequence>
<dbReference type="EMBL" id="PUHZ01000009">
    <property type="protein sequence ID" value="PQO46507.1"/>
    <property type="molecule type" value="Genomic_DNA"/>
</dbReference>
<reference evidence="2 3" key="1">
    <citation type="submission" date="2018-02" db="EMBL/GenBank/DDBJ databases">
        <title>Comparative genomes isolates from brazilian mangrove.</title>
        <authorList>
            <person name="Araujo J.E."/>
            <person name="Taketani R.G."/>
            <person name="Silva M.C.P."/>
            <person name="Loureco M.V."/>
            <person name="Andreote F.D."/>
        </authorList>
    </citation>
    <scope>NUCLEOTIDE SEQUENCE [LARGE SCALE GENOMIC DNA]</scope>
    <source>
        <strain evidence="2 3">Nap-Phe MGV</strain>
    </source>
</reference>
<dbReference type="InterPro" id="IPR046235">
    <property type="entry name" value="DUF6268"/>
</dbReference>
<accession>A0A2S8GQ03</accession>
<comment type="caution">
    <text evidence="2">The sequence shown here is derived from an EMBL/GenBank/DDBJ whole genome shotgun (WGS) entry which is preliminary data.</text>
</comment>
<dbReference type="AlphaFoldDB" id="A0A2S8GQ03"/>